<evidence type="ECO:0000259" key="1">
    <source>
        <dbReference type="PROSITE" id="PS51819"/>
    </source>
</evidence>
<protein>
    <submittedName>
        <fullName evidence="2">VOC family protein</fullName>
    </submittedName>
</protein>
<keyword evidence="3" id="KW-1185">Reference proteome</keyword>
<dbReference type="Proteomes" id="UP001147700">
    <property type="component" value="Unassembled WGS sequence"/>
</dbReference>
<dbReference type="CDD" id="cd06587">
    <property type="entry name" value="VOC"/>
    <property type="match status" value="1"/>
</dbReference>
<proteinExistence type="predicted"/>
<comment type="caution">
    <text evidence="2">The sequence shown here is derived from an EMBL/GenBank/DDBJ whole genome shotgun (WGS) entry which is preliminary data.</text>
</comment>
<gene>
    <name evidence="2" type="ORF">OJ962_15195</name>
</gene>
<feature type="domain" description="VOC" evidence="1">
    <location>
        <begin position="1"/>
        <end position="115"/>
    </location>
</feature>
<dbReference type="PANTHER" id="PTHR36113:SF3">
    <property type="entry name" value="SLL5075 PROTEIN"/>
    <property type="match status" value="1"/>
</dbReference>
<dbReference type="InterPro" id="IPR037523">
    <property type="entry name" value="VOC_core"/>
</dbReference>
<organism evidence="2 3">
    <name type="scientific">Solirubrobacter deserti</name>
    <dbReference type="NCBI Taxonomy" id="2282478"/>
    <lineage>
        <taxon>Bacteria</taxon>
        <taxon>Bacillati</taxon>
        <taxon>Actinomycetota</taxon>
        <taxon>Thermoleophilia</taxon>
        <taxon>Solirubrobacterales</taxon>
        <taxon>Solirubrobacteraceae</taxon>
        <taxon>Solirubrobacter</taxon>
    </lineage>
</organism>
<reference evidence="2" key="1">
    <citation type="submission" date="2022-10" db="EMBL/GenBank/DDBJ databases">
        <title>The WGS of Solirubrobacter sp. CPCC 204708.</title>
        <authorList>
            <person name="Jiang Z."/>
        </authorList>
    </citation>
    <scope>NUCLEOTIDE SEQUENCE</scope>
    <source>
        <strain evidence="2">CPCC 204708</strain>
    </source>
</reference>
<dbReference type="InterPro" id="IPR051332">
    <property type="entry name" value="Fosfomycin_Res_Enzymes"/>
</dbReference>
<sequence length="119" mass="13355">MNHLAIPVRDQARSQRFYEAYFGFGARPARLYDDSVLMLYTADGFALALGPSEGPIEPPTWMHFGVALDSRAAVLAHRTRLEADGVELVEAFDEPDYVSVKCRDPDGYIVEAYWEPMPS</sequence>
<evidence type="ECO:0000313" key="2">
    <source>
        <dbReference type="EMBL" id="MDA0138847.1"/>
    </source>
</evidence>
<dbReference type="InterPro" id="IPR029068">
    <property type="entry name" value="Glyas_Bleomycin-R_OHBP_Dase"/>
</dbReference>
<dbReference type="RefSeq" id="WP_202953438.1">
    <property type="nucleotide sequence ID" value="NZ_JAPCID010000019.1"/>
</dbReference>
<dbReference type="Gene3D" id="3.10.180.10">
    <property type="entry name" value="2,3-Dihydroxybiphenyl 1,2-Dioxygenase, domain 1"/>
    <property type="match status" value="1"/>
</dbReference>
<dbReference type="SUPFAM" id="SSF54593">
    <property type="entry name" value="Glyoxalase/Bleomycin resistance protein/Dihydroxybiphenyl dioxygenase"/>
    <property type="match status" value="1"/>
</dbReference>
<name>A0ABT4RJW0_9ACTN</name>
<dbReference type="Pfam" id="PF00903">
    <property type="entry name" value="Glyoxalase"/>
    <property type="match status" value="1"/>
</dbReference>
<dbReference type="PANTHER" id="PTHR36113">
    <property type="entry name" value="LYASE, PUTATIVE-RELATED-RELATED"/>
    <property type="match status" value="1"/>
</dbReference>
<accession>A0ABT4RJW0</accession>
<evidence type="ECO:0000313" key="3">
    <source>
        <dbReference type="Proteomes" id="UP001147700"/>
    </source>
</evidence>
<dbReference type="EMBL" id="JAPCID010000019">
    <property type="protein sequence ID" value="MDA0138847.1"/>
    <property type="molecule type" value="Genomic_DNA"/>
</dbReference>
<dbReference type="PROSITE" id="PS51819">
    <property type="entry name" value="VOC"/>
    <property type="match status" value="1"/>
</dbReference>
<dbReference type="InterPro" id="IPR004360">
    <property type="entry name" value="Glyas_Fos-R_dOase_dom"/>
</dbReference>